<reference evidence="1" key="4">
    <citation type="submission" date="2019-03" db="UniProtKB">
        <authorList>
            <consortium name="EnsemblPlants"/>
        </authorList>
    </citation>
    <scope>IDENTIFICATION</scope>
</reference>
<keyword evidence="2" id="KW-1185">Reference proteome</keyword>
<protein>
    <submittedName>
        <fullName evidence="1">Uncharacterized protein</fullName>
    </submittedName>
</protein>
<organism evidence="1 2">
    <name type="scientific">Aegilops tauschii subsp. strangulata</name>
    <name type="common">Goatgrass</name>
    <dbReference type="NCBI Taxonomy" id="200361"/>
    <lineage>
        <taxon>Eukaryota</taxon>
        <taxon>Viridiplantae</taxon>
        <taxon>Streptophyta</taxon>
        <taxon>Embryophyta</taxon>
        <taxon>Tracheophyta</taxon>
        <taxon>Spermatophyta</taxon>
        <taxon>Magnoliopsida</taxon>
        <taxon>Liliopsida</taxon>
        <taxon>Poales</taxon>
        <taxon>Poaceae</taxon>
        <taxon>BOP clade</taxon>
        <taxon>Pooideae</taxon>
        <taxon>Triticodae</taxon>
        <taxon>Triticeae</taxon>
        <taxon>Triticinae</taxon>
        <taxon>Aegilops</taxon>
    </lineage>
</organism>
<dbReference type="Proteomes" id="UP000015105">
    <property type="component" value="Chromosome 7D"/>
</dbReference>
<evidence type="ECO:0000313" key="2">
    <source>
        <dbReference type="Proteomes" id="UP000015105"/>
    </source>
</evidence>
<reference evidence="1" key="3">
    <citation type="journal article" date="2017" name="Nature">
        <title>Genome sequence of the progenitor of the wheat D genome Aegilops tauschii.</title>
        <authorList>
            <person name="Luo M.C."/>
            <person name="Gu Y.Q."/>
            <person name="Puiu D."/>
            <person name="Wang H."/>
            <person name="Twardziok S.O."/>
            <person name="Deal K.R."/>
            <person name="Huo N."/>
            <person name="Zhu T."/>
            <person name="Wang L."/>
            <person name="Wang Y."/>
            <person name="McGuire P.E."/>
            <person name="Liu S."/>
            <person name="Long H."/>
            <person name="Ramasamy R.K."/>
            <person name="Rodriguez J.C."/>
            <person name="Van S.L."/>
            <person name="Yuan L."/>
            <person name="Wang Z."/>
            <person name="Xia Z."/>
            <person name="Xiao L."/>
            <person name="Anderson O.D."/>
            <person name="Ouyang S."/>
            <person name="Liang Y."/>
            <person name="Zimin A.V."/>
            <person name="Pertea G."/>
            <person name="Qi P."/>
            <person name="Bennetzen J.L."/>
            <person name="Dai X."/>
            <person name="Dawson M.W."/>
            <person name="Muller H.G."/>
            <person name="Kugler K."/>
            <person name="Rivarola-Duarte L."/>
            <person name="Spannagl M."/>
            <person name="Mayer K.F.X."/>
            <person name="Lu F.H."/>
            <person name="Bevan M.W."/>
            <person name="Leroy P."/>
            <person name="Li P."/>
            <person name="You F.M."/>
            <person name="Sun Q."/>
            <person name="Liu Z."/>
            <person name="Lyons E."/>
            <person name="Wicker T."/>
            <person name="Salzberg S.L."/>
            <person name="Devos K.M."/>
            <person name="Dvorak J."/>
        </authorList>
    </citation>
    <scope>NUCLEOTIDE SEQUENCE [LARGE SCALE GENOMIC DNA]</scope>
    <source>
        <strain evidence="1">cv. AL8/78</strain>
    </source>
</reference>
<dbReference type="EnsemblPlants" id="AET7Gv20462900.8">
    <property type="protein sequence ID" value="AET7Gv20462900.8"/>
    <property type="gene ID" value="AET7Gv20462900"/>
</dbReference>
<sequence>TVPQPFLVVAWVSFAMQRVASPPTFSAPVGLLAAGFLMRPACTIAIPSFYRCLWQ</sequence>
<accession>A0A453R516</accession>
<dbReference type="Gramene" id="AET7Gv20462900.8">
    <property type="protein sequence ID" value="AET7Gv20462900.8"/>
    <property type="gene ID" value="AET7Gv20462900"/>
</dbReference>
<proteinExistence type="predicted"/>
<dbReference type="AlphaFoldDB" id="A0A453R516"/>
<reference evidence="2" key="1">
    <citation type="journal article" date="2014" name="Science">
        <title>Ancient hybridizations among the ancestral genomes of bread wheat.</title>
        <authorList>
            <consortium name="International Wheat Genome Sequencing Consortium,"/>
            <person name="Marcussen T."/>
            <person name="Sandve S.R."/>
            <person name="Heier L."/>
            <person name="Spannagl M."/>
            <person name="Pfeifer M."/>
            <person name="Jakobsen K.S."/>
            <person name="Wulff B.B."/>
            <person name="Steuernagel B."/>
            <person name="Mayer K.F."/>
            <person name="Olsen O.A."/>
        </authorList>
    </citation>
    <scope>NUCLEOTIDE SEQUENCE [LARGE SCALE GENOMIC DNA]</scope>
    <source>
        <strain evidence="2">cv. AL8/78</strain>
    </source>
</reference>
<reference evidence="1" key="5">
    <citation type="journal article" date="2021" name="G3 (Bethesda)">
        <title>Aegilops tauschii genome assembly Aet v5.0 features greater sequence contiguity and improved annotation.</title>
        <authorList>
            <person name="Wang L."/>
            <person name="Zhu T."/>
            <person name="Rodriguez J.C."/>
            <person name="Deal K.R."/>
            <person name="Dubcovsky J."/>
            <person name="McGuire P.E."/>
            <person name="Lux T."/>
            <person name="Spannagl M."/>
            <person name="Mayer K.F.X."/>
            <person name="Baldrich P."/>
            <person name="Meyers B.C."/>
            <person name="Huo N."/>
            <person name="Gu Y.Q."/>
            <person name="Zhou H."/>
            <person name="Devos K.M."/>
            <person name="Bennetzen J.L."/>
            <person name="Unver T."/>
            <person name="Budak H."/>
            <person name="Gulick P.J."/>
            <person name="Galiba G."/>
            <person name="Kalapos B."/>
            <person name="Nelson D.R."/>
            <person name="Li P."/>
            <person name="You F.M."/>
            <person name="Luo M.C."/>
            <person name="Dvorak J."/>
        </authorList>
    </citation>
    <scope>NUCLEOTIDE SEQUENCE [LARGE SCALE GENOMIC DNA]</scope>
    <source>
        <strain evidence="1">cv. AL8/78</strain>
    </source>
</reference>
<evidence type="ECO:0000313" key="1">
    <source>
        <dbReference type="EnsemblPlants" id="AET7Gv20462900.8"/>
    </source>
</evidence>
<name>A0A453R516_AEGTS</name>
<reference evidence="2" key="2">
    <citation type="journal article" date="2017" name="Nat. Plants">
        <title>The Aegilops tauschii genome reveals multiple impacts of transposons.</title>
        <authorList>
            <person name="Zhao G."/>
            <person name="Zou C."/>
            <person name="Li K."/>
            <person name="Wang K."/>
            <person name="Li T."/>
            <person name="Gao L."/>
            <person name="Zhang X."/>
            <person name="Wang H."/>
            <person name="Yang Z."/>
            <person name="Liu X."/>
            <person name="Jiang W."/>
            <person name="Mao L."/>
            <person name="Kong X."/>
            <person name="Jiao Y."/>
            <person name="Jia J."/>
        </authorList>
    </citation>
    <scope>NUCLEOTIDE SEQUENCE [LARGE SCALE GENOMIC DNA]</scope>
    <source>
        <strain evidence="2">cv. AL8/78</strain>
    </source>
</reference>